<accession>A0ABX6HR02</accession>
<dbReference type="InterPro" id="IPR006748">
    <property type="entry name" value="NH2Glyco/OHUrea_AB-resist_kin"/>
</dbReference>
<protein>
    <submittedName>
        <fullName evidence="1">APH(6) family putative aminoglycoside O-phosphotransferase</fullName>
    </submittedName>
</protein>
<evidence type="ECO:0000313" key="2">
    <source>
        <dbReference type="Proteomes" id="UP000035080"/>
    </source>
</evidence>
<proteinExistence type="predicted"/>
<reference evidence="1 2" key="1">
    <citation type="journal article" date="2015" name="Genome Announc.">
        <title>Genome Sequences of Two Pandoraea pnomenusa Isolates Recovered 11 Months Apart from a Cystic Fibrosis Patient.</title>
        <authorList>
            <person name="Ee R."/>
            <person name="Ambrose M."/>
            <person name="Lazenby J."/>
            <person name="Williams P."/>
            <person name="Chan K.G."/>
            <person name="Roddam L."/>
        </authorList>
    </citation>
    <scope>NUCLEOTIDE SEQUENCE [LARGE SCALE GENOMIC DNA]</scope>
    <source>
        <strain evidence="1 2">6399</strain>
    </source>
</reference>
<dbReference type="Proteomes" id="UP000035080">
    <property type="component" value="Chromosome"/>
</dbReference>
<evidence type="ECO:0000313" key="1">
    <source>
        <dbReference type="EMBL" id="QHF13332.1"/>
    </source>
</evidence>
<dbReference type="Pfam" id="PF04655">
    <property type="entry name" value="APH_6_hur"/>
    <property type="match status" value="1"/>
</dbReference>
<organism evidence="1 2">
    <name type="scientific">Pandoraea fibrosis</name>
    <dbReference type="NCBI Taxonomy" id="1891094"/>
    <lineage>
        <taxon>Bacteria</taxon>
        <taxon>Pseudomonadati</taxon>
        <taxon>Pseudomonadota</taxon>
        <taxon>Betaproteobacteria</taxon>
        <taxon>Burkholderiales</taxon>
        <taxon>Burkholderiaceae</taxon>
        <taxon>Pandoraea</taxon>
    </lineage>
</organism>
<gene>
    <name evidence="1" type="ORF">PI93_012295</name>
</gene>
<sequence length="266" mass="28534">MFEPYLKRWRLTRDGEAFTSHAGQLLPVRQGHTPAILKISHEPEEIAGANLMVWWGGDGAAPVLAHDGEALLMVRAQGSASLAEMSRTGHDDDATRILCATVGHLHRPRAGRRPALATLHDWFGALLASAPGGPSILRHSANAALALLNAPRDEVVLHGDVHHANVLDFGDRGWLAIDPKGLYGERGFDYANLFCNPDDDTALAPGVFARRVEIVTHAAAIEHQRLLQWVLAWAGLSAVWHAEDGGDARGTLAVARLAAAALGIVE</sequence>
<dbReference type="InterPro" id="IPR011009">
    <property type="entry name" value="Kinase-like_dom_sf"/>
</dbReference>
<dbReference type="RefSeq" id="WP_080759240.1">
    <property type="nucleotide sequence ID" value="NZ_CP047385.1"/>
</dbReference>
<keyword evidence="2" id="KW-1185">Reference proteome</keyword>
<dbReference type="SUPFAM" id="SSF56112">
    <property type="entry name" value="Protein kinase-like (PK-like)"/>
    <property type="match status" value="1"/>
</dbReference>
<dbReference type="EMBL" id="CP047385">
    <property type="protein sequence ID" value="QHF13332.1"/>
    <property type="molecule type" value="Genomic_DNA"/>
</dbReference>
<name>A0ABX6HR02_9BURK</name>